<dbReference type="PROSITE" id="PS51819">
    <property type="entry name" value="VOC"/>
    <property type="match status" value="1"/>
</dbReference>
<dbReference type="Gene3D" id="3.30.720.110">
    <property type="match status" value="1"/>
</dbReference>
<dbReference type="Gene3D" id="3.30.720.120">
    <property type="match status" value="1"/>
</dbReference>
<dbReference type="InterPro" id="IPR037523">
    <property type="entry name" value="VOC_core"/>
</dbReference>
<evidence type="ECO:0000313" key="3">
    <source>
        <dbReference type="Proteomes" id="UP001156691"/>
    </source>
</evidence>
<proteinExistence type="predicted"/>
<organism evidence="2 3">
    <name type="scientific">Devosia nitrariae</name>
    <dbReference type="NCBI Taxonomy" id="2071872"/>
    <lineage>
        <taxon>Bacteria</taxon>
        <taxon>Pseudomonadati</taxon>
        <taxon>Pseudomonadota</taxon>
        <taxon>Alphaproteobacteria</taxon>
        <taxon>Hyphomicrobiales</taxon>
        <taxon>Devosiaceae</taxon>
        <taxon>Devosia</taxon>
    </lineage>
</organism>
<accession>A0ABQ5W253</accession>
<dbReference type="PANTHER" id="PTHR34109:SF1">
    <property type="entry name" value="VOC DOMAIN-CONTAINING PROTEIN"/>
    <property type="match status" value="1"/>
</dbReference>
<feature type="domain" description="VOC" evidence="1">
    <location>
        <begin position="9"/>
        <end position="136"/>
    </location>
</feature>
<dbReference type="InterPro" id="IPR029068">
    <property type="entry name" value="Glyas_Bleomycin-R_OHBP_Dase"/>
</dbReference>
<dbReference type="Pfam" id="PF00903">
    <property type="entry name" value="Glyoxalase"/>
    <property type="match status" value="1"/>
</dbReference>
<sequence length="150" mass="16458">MNATAKDTRATIIAVMRYRDADAALKFLTDIFGFAEHTVYRGEDGEVQHAELSFGNGMIMIGPVDGTAFGRLMREPREAGGVTGALYVIVADPDAHHAKSVEAGFDIVMELRDVFYGEREYSVRDPEGNIWTFGTYDPWVAQEPGDAPPA</sequence>
<keyword evidence="3" id="KW-1185">Reference proteome</keyword>
<dbReference type="EMBL" id="BSNS01000007">
    <property type="protein sequence ID" value="GLQ54088.1"/>
    <property type="molecule type" value="Genomic_DNA"/>
</dbReference>
<reference evidence="3" key="1">
    <citation type="journal article" date="2019" name="Int. J. Syst. Evol. Microbiol.">
        <title>The Global Catalogue of Microorganisms (GCM) 10K type strain sequencing project: providing services to taxonomists for standard genome sequencing and annotation.</title>
        <authorList>
            <consortium name="The Broad Institute Genomics Platform"/>
            <consortium name="The Broad Institute Genome Sequencing Center for Infectious Disease"/>
            <person name="Wu L."/>
            <person name="Ma J."/>
        </authorList>
    </citation>
    <scope>NUCLEOTIDE SEQUENCE [LARGE SCALE GENOMIC DNA]</scope>
    <source>
        <strain evidence="3">NBRC 112416</strain>
    </source>
</reference>
<dbReference type="Proteomes" id="UP001156691">
    <property type="component" value="Unassembled WGS sequence"/>
</dbReference>
<evidence type="ECO:0000313" key="2">
    <source>
        <dbReference type="EMBL" id="GLQ54088.1"/>
    </source>
</evidence>
<protein>
    <recommendedName>
        <fullName evidence="1">VOC domain-containing protein</fullName>
    </recommendedName>
</protein>
<gene>
    <name evidence="2" type="ORF">GCM10010862_13470</name>
</gene>
<dbReference type="RefSeq" id="WP_284339527.1">
    <property type="nucleotide sequence ID" value="NZ_BSNS01000007.1"/>
</dbReference>
<comment type="caution">
    <text evidence="2">The sequence shown here is derived from an EMBL/GenBank/DDBJ whole genome shotgun (WGS) entry which is preliminary data.</text>
</comment>
<evidence type="ECO:0000259" key="1">
    <source>
        <dbReference type="PROSITE" id="PS51819"/>
    </source>
</evidence>
<dbReference type="InterPro" id="IPR004360">
    <property type="entry name" value="Glyas_Fos-R_dOase_dom"/>
</dbReference>
<name>A0ABQ5W253_9HYPH</name>
<dbReference type="PANTHER" id="PTHR34109">
    <property type="entry name" value="BNAUNNG04460D PROTEIN-RELATED"/>
    <property type="match status" value="1"/>
</dbReference>
<dbReference type="SUPFAM" id="SSF54593">
    <property type="entry name" value="Glyoxalase/Bleomycin resistance protein/Dihydroxybiphenyl dioxygenase"/>
    <property type="match status" value="1"/>
</dbReference>